<dbReference type="InterPro" id="IPR011010">
    <property type="entry name" value="DNA_brk_join_enz"/>
</dbReference>
<organism evidence="3 4">
    <name type="scientific">Acidithiobacillus thiooxidans ATCC 19377</name>
    <dbReference type="NCBI Taxonomy" id="637390"/>
    <lineage>
        <taxon>Bacteria</taxon>
        <taxon>Pseudomonadati</taxon>
        <taxon>Pseudomonadota</taxon>
        <taxon>Acidithiobacillia</taxon>
        <taxon>Acidithiobacillales</taxon>
        <taxon>Acidithiobacillaceae</taxon>
        <taxon>Acidithiobacillus</taxon>
    </lineage>
</organism>
<dbReference type="EMBL" id="CP045571">
    <property type="protein sequence ID" value="QFX96024.1"/>
    <property type="molecule type" value="Genomic_DNA"/>
</dbReference>
<dbReference type="AlphaFoldDB" id="A0A5P9XR02"/>
<sequence length="661" mass="74686">MAKNKKRSPASTVAKASMLAKSATIAHDDRPGSNATLPRRAEVKRKPTSAASVAAQIRRKSEETANVVDLGAARLKQTKLHFSNDFHDIRVEFPGPDREPYVLDLSFLGLAPHLAKPLAEGFRIYGVGKRQKTIIGRRSELQVGFLVFLQENDLLHITLEEMDRPLWNQFKQWLDTKIDQRHGKAIHPKTRATTFGALVVVMEALKSVPEFSRLARVAFDARPNVTWDNVETRTTPRERLSYEALQAIDNAVAKDVDALRARIEKSEQLLREGRARLAAEDFDLFDLATCAAYIAQNYPEGLPSLSVLKERNPDLYRYFHCSRKAHRIVQLKEILYPDARDLVPLVVFLAIESAMNPTTLFELEWSDINPGDLLGQPVIRLSGTKWRASEDPLVPIPAARIEPVLDLLKRLTKLVRTTVSHSLKDRVFLFNRFHGTNTAGRGFGGNDRGISYSDCMWRRGLVEFCEDYGLPPFKLSQIRATIGDEVAFRKGIVVSSQVLGHKDVRTTDMHYVSNGTRWREAEWLGHAMLFMERWFRSDGKIDPRRRRLTPRMDRGAATPGFHCFDPYDSPWPMQRKNRLCAAYGQCPSCPLAAADIHDPGAVALYLSLRTAIFDAQGRIAGEAWVERYVRVLVDLDALLKHVPADVMDSAKRFHVILPAVE</sequence>
<dbReference type="GO" id="GO:0006310">
    <property type="term" value="P:DNA recombination"/>
    <property type="evidence" value="ECO:0007669"/>
    <property type="project" value="UniProtKB-KW"/>
</dbReference>
<dbReference type="Proteomes" id="UP000363590">
    <property type="component" value="Chromosome"/>
</dbReference>
<dbReference type="GO" id="GO:0003677">
    <property type="term" value="F:DNA binding"/>
    <property type="evidence" value="ECO:0007669"/>
    <property type="project" value="InterPro"/>
</dbReference>
<evidence type="ECO:0000313" key="4">
    <source>
        <dbReference type="Proteomes" id="UP000363590"/>
    </source>
</evidence>
<reference evidence="3 4" key="1">
    <citation type="submission" date="2019-10" db="EMBL/GenBank/DDBJ databases">
        <authorList>
            <person name="Wang R."/>
        </authorList>
    </citation>
    <scope>NUCLEOTIDE SEQUENCE [LARGE SCALE GENOMIC DNA]</scope>
    <source>
        <strain evidence="3 4">ATCC 19377</strain>
    </source>
</reference>
<feature type="region of interest" description="Disordered" evidence="2">
    <location>
        <begin position="1"/>
        <end position="43"/>
    </location>
</feature>
<dbReference type="Gene3D" id="1.10.443.10">
    <property type="entry name" value="Intergrase catalytic core"/>
    <property type="match status" value="1"/>
</dbReference>
<dbReference type="RefSeq" id="WP_153940624.1">
    <property type="nucleotide sequence ID" value="NZ_CP045571.1"/>
</dbReference>
<accession>A0A5P9XR02</accession>
<evidence type="ECO:0000256" key="1">
    <source>
        <dbReference type="ARBA" id="ARBA00023172"/>
    </source>
</evidence>
<gene>
    <name evidence="3" type="ORF">GCD22_01734</name>
</gene>
<dbReference type="KEGG" id="atx:GCD22_01734"/>
<dbReference type="GeneID" id="60696073"/>
<name>A0A5P9XR02_ACITH</name>
<evidence type="ECO:0000256" key="2">
    <source>
        <dbReference type="SAM" id="MobiDB-lite"/>
    </source>
</evidence>
<dbReference type="GO" id="GO:0015074">
    <property type="term" value="P:DNA integration"/>
    <property type="evidence" value="ECO:0007669"/>
    <property type="project" value="InterPro"/>
</dbReference>
<keyword evidence="1" id="KW-0233">DNA recombination</keyword>
<evidence type="ECO:0000313" key="3">
    <source>
        <dbReference type="EMBL" id="QFX96024.1"/>
    </source>
</evidence>
<dbReference type="InterPro" id="IPR013762">
    <property type="entry name" value="Integrase-like_cat_sf"/>
</dbReference>
<protein>
    <submittedName>
        <fullName evidence="3">Uncharacterized protein</fullName>
    </submittedName>
</protein>
<dbReference type="SUPFAM" id="SSF56349">
    <property type="entry name" value="DNA breaking-rejoining enzymes"/>
    <property type="match status" value="1"/>
</dbReference>
<proteinExistence type="predicted"/>